<proteinExistence type="predicted"/>
<dbReference type="EMBL" id="JAUKUA010000005">
    <property type="protein sequence ID" value="KAK0711607.1"/>
    <property type="molecule type" value="Genomic_DNA"/>
</dbReference>
<name>A0AA40DSE8_9PEZI</name>
<comment type="caution">
    <text evidence="1">The sequence shown here is derived from an EMBL/GenBank/DDBJ whole genome shotgun (WGS) entry which is preliminary data.</text>
</comment>
<evidence type="ECO:0000313" key="2">
    <source>
        <dbReference type="Proteomes" id="UP001172102"/>
    </source>
</evidence>
<keyword evidence="2" id="KW-1185">Reference proteome</keyword>
<dbReference type="Proteomes" id="UP001172102">
    <property type="component" value="Unassembled WGS sequence"/>
</dbReference>
<dbReference type="AlphaFoldDB" id="A0AA40DSE8"/>
<evidence type="ECO:0000313" key="1">
    <source>
        <dbReference type="EMBL" id="KAK0711607.1"/>
    </source>
</evidence>
<gene>
    <name evidence="1" type="ORF">B0H67DRAFT_296376</name>
</gene>
<accession>A0AA40DSE8</accession>
<sequence length="91" mass="10153">MSHDADAIPRLSDLETSFSGRTELRTCHNGIPLLPGKFQPFRSIATPLTYPEQPEIPPPPFATILLSRDRDFADYGDILKQIDKRCSEPAA</sequence>
<reference evidence="1" key="1">
    <citation type="submission" date="2023-06" db="EMBL/GenBank/DDBJ databases">
        <title>Genome-scale phylogeny and comparative genomics of the fungal order Sordariales.</title>
        <authorList>
            <consortium name="Lawrence Berkeley National Laboratory"/>
            <person name="Hensen N."/>
            <person name="Bonometti L."/>
            <person name="Westerberg I."/>
            <person name="Brannstrom I.O."/>
            <person name="Guillou S."/>
            <person name="Cros-Aarteil S."/>
            <person name="Calhoun S."/>
            <person name="Haridas S."/>
            <person name="Kuo A."/>
            <person name="Mondo S."/>
            <person name="Pangilinan J."/>
            <person name="Riley R."/>
            <person name="Labutti K."/>
            <person name="Andreopoulos B."/>
            <person name="Lipzen A."/>
            <person name="Chen C."/>
            <person name="Yanf M."/>
            <person name="Daum C."/>
            <person name="Ng V."/>
            <person name="Clum A."/>
            <person name="Steindorff A."/>
            <person name="Ohm R."/>
            <person name="Martin F."/>
            <person name="Silar P."/>
            <person name="Natvig D."/>
            <person name="Lalanne C."/>
            <person name="Gautier V."/>
            <person name="Ament-Velasquez S.L."/>
            <person name="Kruys A."/>
            <person name="Hutchinson M.I."/>
            <person name="Powell A.J."/>
            <person name="Barry K."/>
            <person name="Miller A.N."/>
            <person name="Grigoriev I.V."/>
            <person name="Debuchy R."/>
            <person name="Gladieux P."/>
            <person name="Thoren M.H."/>
            <person name="Johannesson H."/>
        </authorList>
    </citation>
    <scope>NUCLEOTIDE SEQUENCE</scope>
    <source>
        <strain evidence="1">SMH4607-1</strain>
    </source>
</reference>
<organism evidence="1 2">
    <name type="scientific">Lasiosphaeris hirsuta</name>
    <dbReference type="NCBI Taxonomy" id="260670"/>
    <lineage>
        <taxon>Eukaryota</taxon>
        <taxon>Fungi</taxon>
        <taxon>Dikarya</taxon>
        <taxon>Ascomycota</taxon>
        <taxon>Pezizomycotina</taxon>
        <taxon>Sordariomycetes</taxon>
        <taxon>Sordariomycetidae</taxon>
        <taxon>Sordariales</taxon>
        <taxon>Lasiosphaeriaceae</taxon>
        <taxon>Lasiosphaeris</taxon>
    </lineage>
</organism>
<protein>
    <submittedName>
        <fullName evidence="1">Uncharacterized protein</fullName>
    </submittedName>
</protein>